<sequence length="232" mass="26872">MSQANDIETGQRPTEYLEGYADFSKLIGSEPELSVYRRFDALRARNLLCLQRELQALEALLQSFDDDDQADLIASSGSREHNTLCSAKLWEVFCRLAEDDGAQKQKMALILRIQKALLRRSRILALETPPRDTLAWLCNWFRYRRPFLGSARHLMDDEAEPFTLKTAANTDRMAGLIRRFFGKDNLPNKKDGFHFPQRSITHQPLLKQWQEFYISTNIIIGVVIDTKLIYVF</sequence>
<keyword evidence="3" id="KW-1185">Reference proteome</keyword>
<evidence type="ECO:0000313" key="2">
    <source>
        <dbReference type="EMBL" id="GAW25748.1"/>
    </source>
</evidence>
<dbReference type="InterPro" id="IPR046529">
    <property type="entry name" value="DUF6594"/>
</dbReference>
<evidence type="ECO:0000259" key="1">
    <source>
        <dbReference type="Pfam" id="PF20237"/>
    </source>
</evidence>
<feature type="domain" description="DUF6594" evidence="1">
    <location>
        <begin position="20"/>
        <end position="198"/>
    </location>
</feature>
<organism evidence="2">
    <name type="scientific">Rosellinia necatrix</name>
    <name type="common">White root-rot fungus</name>
    <dbReference type="NCBI Taxonomy" id="77044"/>
    <lineage>
        <taxon>Eukaryota</taxon>
        <taxon>Fungi</taxon>
        <taxon>Dikarya</taxon>
        <taxon>Ascomycota</taxon>
        <taxon>Pezizomycotina</taxon>
        <taxon>Sordariomycetes</taxon>
        <taxon>Xylariomycetidae</taxon>
        <taxon>Xylariales</taxon>
        <taxon>Xylariaceae</taxon>
        <taxon>Rosellinia</taxon>
    </lineage>
</organism>
<dbReference type="AlphaFoldDB" id="A0A1S8A6M2"/>
<protein>
    <recommendedName>
        <fullName evidence="1">DUF6594 domain-containing protein</fullName>
    </recommendedName>
</protein>
<gene>
    <name evidence="2" type="ORF">SAMD00023353_1201590</name>
</gene>
<dbReference type="EMBL" id="DF977457">
    <property type="protein sequence ID" value="GAW25748.1"/>
    <property type="molecule type" value="Genomic_DNA"/>
</dbReference>
<dbReference type="Pfam" id="PF20237">
    <property type="entry name" value="DUF6594"/>
    <property type="match status" value="1"/>
</dbReference>
<dbReference type="Proteomes" id="UP000054516">
    <property type="component" value="Unassembled WGS sequence"/>
</dbReference>
<dbReference type="PANTHER" id="PTHR34502">
    <property type="entry name" value="DUF6594 DOMAIN-CONTAINING PROTEIN-RELATED"/>
    <property type="match status" value="1"/>
</dbReference>
<accession>A0A1S8A6M2</accession>
<reference evidence="2" key="1">
    <citation type="submission" date="2016-03" db="EMBL/GenBank/DDBJ databases">
        <title>Draft genome sequence of Rosellinia necatrix.</title>
        <authorList>
            <person name="Kanematsu S."/>
        </authorList>
    </citation>
    <scope>NUCLEOTIDE SEQUENCE [LARGE SCALE GENOMIC DNA]</scope>
    <source>
        <strain evidence="2">W97</strain>
    </source>
</reference>
<name>A0A1S8A6M2_ROSNE</name>
<dbReference type="STRING" id="77044.A0A1S8A6M2"/>
<dbReference type="PANTHER" id="PTHR34502:SF4">
    <property type="entry name" value="DUF6594 DOMAIN-CONTAINING PROTEIN"/>
    <property type="match status" value="1"/>
</dbReference>
<dbReference type="OrthoDB" id="3533814at2759"/>
<proteinExistence type="predicted"/>
<evidence type="ECO:0000313" key="3">
    <source>
        <dbReference type="Proteomes" id="UP000054516"/>
    </source>
</evidence>